<evidence type="ECO:0000313" key="1">
    <source>
        <dbReference type="EMBL" id="WBO23910.1"/>
    </source>
</evidence>
<sequence>MQRDEQLRADARAYYNDNRLYSDVPPFEAAERLRTPTYLKAVEVAQQDRLVIEELELGRLQLALI</sequence>
<proteinExistence type="predicted"/>
<accession>A0ABY7NSY7</accession>
<gene>
    <name evidence="1" type="ORF">PBT88_07320</name>
</gene>
<evidence type="ECO:0000313" key="2">
    <source>
        <dbReference type="Proteomes" id="UP001210865"/>
    </source>
</evidence>
<dbReference type="Proteomes" id="UP001210865">
    <property type="component" value="Chromosome"/>
</dbReference>
<organism evidence="1 2">
    <name type="scientific">Sphingomonas abietis</name>
    <dbReference type="NCBI Taxonomy" id="3012344"/>
    <lineage>
        <taxon>Bacteria</taxon>
        <taxon>Pseudomonadati</taxon>
        <taxon>Pseudomonadota</taxon>
        <taxon>Alphaproteobacteria</taxon>
        <taxon>Sphingomonadales</taxon>
        <taxon>Sphingomonadaceae</taxon>
        <taxon>Sphingomonas</taxon>
    </lineage>
</organism>
<name>A0ABY7NSY7_9SPHN</name>
<keyword evidence="2" id="KW-1185">Reference proteome</keyword>
<dbReference type="EMBL" id="CP115174">
    <property type="protein sequence ID" value="WBO23910.1"/>
    <property type="molecule type" value="Genomic_DNA"/>
</dbReference>
<protein>
    <submittedName>
        <fullName evidence="1">Uncharacterized protein</fullName>
    </submittedName>
</protein>
<dbReference type="RefSeq" id="WP_270078539.1">
    <property type="nucleotide sequence ID" value="NZ_CP115174.1"/>
</dbReference>
<reference evidence="1 2" key="1">
    <citation type="submission" date="2022-12" db="EMBL/GenBank/DDBJ databases">
        <title>Sphingomonas abieness sp. nov., an endophytic bacterium isolated from Abies koreana.</title>
        <authorList>
            <person name="Jiang L."/>
            <person name="Lee J."/>
        </authorList>
    </citation>
    <scope>NUCLEOTIDE SEQUENCE [LARGE SCALE GENOMIC DNA]</scope>
    <source>
        <strain evidence="2">PAMB 00755</strain>
    </source>
</reference>